<keyword evidence="1" id="KW-0732">Signal</keyword>
<dbReference type="InterPro" id="IPR036249">
    <property type="entry name" value="Thioredoxin-like_sf"/>
</dbReference>
<dbReference type="EMBL" id="JAATJH010000006">
    <property type="protein sequence ID" value="NJC27869.1"/>
    <property type="molecule type" value="Genomic_DNA"/>
</dbReference>
<comment type="caution">
    <text evidence="2">The sequence shown here is derived from an EMBL/GenBank/DDBJ whole genome shotgun (WGS) entry which is preliminary data.</text>
</comment>
<organism evidence="2 3">
    <name type="scientific">Neolewinella antarctica</name>
    <dbReference type="NCBI Taxonomy" id="442734"/>
    <lineage>
        <taxon>Bacteria</taxon>
        <taxon>Pseudomonadati</taxon>
        <taxon>Bacteroidota</taxon>
        <taxon>Saprospiria</taxon>
        <taxon>Saprospirales</taxon>
        <taxon>Lewinellaceae</taxon>
        <taxon>Neolewinella</taxon>
    </lineage>
</organism>
<dbReference type="SUPFAM" id="SSF52833">
    <property type="entry name" value="Thioredoxin-like"/>
    <property type="match status" value="1"/>
</dbReference>
<keyword evidence="2" id="KW-0413">Isomerase</keyword>
<evidence type="ECO:0000256" key="1">
    <source>
        <dbReference type="SAM" id="SignalP"/>
    </source>
</evidence>
<evidence type="ECO:0000313" key="3">
    <source>
        <dbReference type="Proteomes" id="UP000770785"/>
    </source>
</evidence>
<gene>
    <name evidence="2" type="ORF">GGR27_003387</name>
</gene>
<dbReference type="InterPro" id="IPR050553">
    <property type="entry name" value="Thioredoxin_ResA/DsbE_sf"/>
</dbReference>
<dbReference type="Proteomes" id="UP000770785">
    <property type="component" value="Unassembled WGS sequence"/>
</dbReference>
<name>A0ABX0XG67_9BACT</name>
<reference evidence="2 3" key="1">
    <citation type="submission" date="2020-03" db="EMBL/GenBank/DDBJ databases">
        <title>Genomic Encyclopedia of Type Strains, Phase IV (KMG-IV): sequencing the most valuable type-strain genomes for metagenomic binning, comparative biology and taxonomic classification.</title>
        <authorList>
            <person name="Goeker M."/>
        </authorList>
    </citation>
    <scope>NUCLEOTIDE SEQUENCE [LARGE SCALE GENOMIC DNA]</scope>
    <source>
        <strain evidence="2 3">DSM 105096</strain>
    </source>
</reference>
<proteinExistence type="predicted"/>
<feature type="chain" id="PRO_5046875737" evidence="1">
    <location>
        <begin position="20"/>
        <end position="201"/>
    </location>
</feature>
<dbReference type="PROSITE" id="PS51257">
    <property type="entry name" value="PROKAR_LIPOPROTEIN"/>
    <property type="match status" value="1"/>
</dbReference>
<dbReference type="Gene3D" id="3.40.30.10">
    <property type="entry name" value="Glutaredoxin"/>
    <property type="match status" value="1"/>
</dbReference>
<dbReference type="GO" id="GO:0016853">
    <property type="term" value="F:isomerase activity"/>
    <property type="evidence" value="ECO:0007669"/>
    <property type="project" value="UniProtKB-KW"/>
</dbReference>
<dbReference type="RefSeq" id="WP_168039372.1">
    <property type="nucleotide sequence ID" value="NZ_JAATJH010000006.1"/>
</dbReference>
<dbReference type="PANTHER" id="PTHR42852">
    <property type="entry name" value="THIOL:DISULFIDE INTERCHANGE PROTEIN DSBE"/>
    <property type="match status" value="1"/>
</dbReference>
<feature type="signal peptide" evidence="1">
    <location>
        <begin position="1"/>
        <end position="19"/>
    </location>
</feature>
<dbReference type="CDD" id="cd02966">
    <property type="entry name" value="TlpA_like_family"/>
    <property type="match status" value="1"/>
</dbReference>
<keyword evidence="3" id="KW-1185">Reference proteome</keyword>
<accession>A0ABX0XG67</accession>
<evidence type="ECO:0000313" key="2">
    <source>
        <dbReference type="EMBL" id="NJC27869.1"/>
    </source>
</evidence>
<sequence length="201" mass="22052">MPTLRTLLFLSLLGTCACAQKTTQPAASDDTTSTTLGPVTNTHDHPAEVAGLGPVTATAFGANLYTPPASVTAEQVMDSIRAAFPGKAIYLDLWAVWCMPCIGEFPASKRLHGQTSDLPVEFVYLCTSSRGTEARWKSIINGKELPGTHVFVDRLVHGEIMDRLRANSYPTYVVVKADGKRKYDVRRPSELSRQRMQQLIK</sequence>
<protein>
    <submittedName>
        <fullName evidence="2">Thiol-disulfide isomerase/thioredoxin</fullName>
    </submittedName>
</protein>
<dbReference type="PANTHER" id="PTHR42852:SF13">
    <property type="entry name" value="PROTEIN DIPZ"/>
    <property type="match status" value="1"/>
</dbReference>